<gene>
    <name evidence="1" type="ORF">IPT68_03935</name>
</gene>
<protein>
    <submittedName>
        <fullName evidence="1">Uncharacterized protein</fullName>
    </submittedName>
</protein>
<evidence type="ECO:0000313" key="2">
    <source>
        <dbReference type="Proteomes" id="UP000594008"/>
    </source>
</evidence>
<dbReference type="EMBL" id="CP063374">
    <property type="protein sequence ID" value="QOV45136.1"/>
    <property type="molecule type" value="Genomic_DNA"/>
</dbReference>
<organism evidence="1 2">
    <name type="scientific">Streptomyces chromofuscus</name>
    <dbReference type="NCBI Taxonomy" id="42881"/>
    <lineage>
        <taxon>Bacteria</taxon>
        <taxon>Bacillati</taxon>
        <taxon>Actinomycetota</taxon>
        <taxon>Actinomycetes</taxon>
        <taxon>Kitasatosporales</taxon>
        <taxon>Streptomycetaceae</taxon>
        <taxon>Streptomyces</taxon>
    </lineage>
</organism>
<proteinExistence type="predicted"/>
<dbReference type="Proteomes" id="UP000594008">
    <property type="component" value="Chromosome"/>
</dbReference>
<dbReference type="RefSeq" id="WP_189701192.1">
    <property type="nucleotide sequence ID" value="NZ_BMTA01000025.1"/>
</dbReference>
<evidence type="ECO:0000313" key="1">
    <source>
        <dbReference type="EMBL" id="QOV45136.1"/>
    </source>
</evidence>
<accession>A0A7M2T8T8</accession>
<name>A0A7M2T8T8_STRCW</name>
<sequence length="120" mass="12544">MNVAPSGNGVIADLDSDGLVSFVIRSGPDTPRGGEMFNSALAHFGGKVKGVKAYWQNGGQLSDNLNSFNAAVRNGASLEDAARATFTGKMSQRAGFSGSVEITELRGMPGEYTNVGVIFR</sequence>
<dbReference type="KEGG" id="schf:IPT68_03935"/>
<keyword evidence="2" id="KW-1185">Reference proteome</keyword>
<reference evidence="1 2" key="1">
    <citation type="submission" date="2020-10" db="EMBL/GenBank/DDBJ databases">
        <title>Streptomyces chromofuscus complate genome analysis.</title>
        <authorList>
            <person name="Anwar N."/>
        </authorList>
    </citation>
    <scope>NUCLEOTIDE SEQUENCE [LARGE SCALE GENOMIC DNA]</scope>
    <source>
        <strain evidence="1 2">DSM 40273</strain>
    </source>
</reference>
<dbReference type="AlphaFoldDB" id="A0A7M2T8T8"/>